<reference evidence="3 4" key="1">
    <citation type="submission" date="2024-03" db="EMBL/GenBank/DDBJ databases">
        <title>Draft genome sequence of Pseudonocardia carboxydivorans JCM 14827.</title>
        <authorList>
            <person name="Duangmal K."/>
        </authorList>
    </citation>
    <scope>NUCLEOTIDE SEQUENCE [LARGE SCALE GENOMIC DNA]</scope>
    <source>
        <strain evidence="3 4">JCM 14827</strain>
    </source>
</reference>
<feature type="transmembrane region" description="Helical" evidence="2">
    <location>
        <begin position="127"/>
        <end position="145"/>
    </location>
</feature>
<feature type="compositionally biased region" description="Pro residues" evidence="1">
    <location>
        <begin position="89"/>
        <end position="100"/>
    </location>
</feature>
<keyword evidence="2" id="KW-1133">Transmembrane helix</keyword>
<name>A0ABU9AEK5_PSEA5</name>
<feature type="transmembrane region" description="Helical" evidence="2">
    <location>
        <begin position="101"/>
        <end position="121"/>
    </location>
</feature>
<sequence length="165" mass="16980">MSSADPSRDREDRPDDDFDAIVAAWRDEGSVPDWPAEPVERADRTDRGDAGDAAGAAGGADRPAHRPGPAAPHPGTGTGADPDDHYHPPEPPPLPRPGPPAVVGGGLIAVGLLLCIAPGLIGVGGTWPLPLGLVLIAAGLGWLLLRLWSPDSDEGPDPWDDGSRL</sequence>
<dbReference type="RefSeq" id="WP_208824697.1">
    <property type="nucleotide sequence ID" value="NZ_JBBPIX010000005.1"/>
</dbReference>
<keyword evidence="2" id="KW-0812">Transmembrane</keyword>
<evidence type="ECO:0000256" key="2">
    <source>
        <dbReference type="SAM" id="Phobius"/>
    </source>
</evidence>
<proteinExistence type="predicted"/>
<keyword evidence="2" id="KW-0472">Membrane</keyword>
<accession>A0ABU9AEK5</accession>
<feature type="compositionally biased region" description="Basic and acidic residues" evidence="1">
    <location>
        <begin position="1"/>
        <end position="13"/>
    </location>
</feature>
<keyword evidence="4" id="KW-1185">Reference proteome</keyword>
<organism evidence="3 4">
    <name type="scientific">Pseudonocardia alni subsp. carboxydivorans</name>
    <dbReference type="NCBI Taxonomy" id="415010"/>
    <lineage>
        <taxon>Bacteria</taxon>
        <taxon>Bacillati</taxon>
        <taxon>Actinomycetota</taxon>
        <taxon>Actinomycetes</taxon>
        <taxon>Pseudonocardiales</taxon>
        <taxon>Pseudonocardiaceae</taxon>
        <taxon>Pseudonocardia</taxon>
    </lineage>
</organism>
<dbReference type="Proteomes" id="UP001367513">
    <property type="component" value="Unassembled WGS sequence"/>
</dbReference>
<evidence type="ECO:0000313" key="4">
    <source>
        <dbReference type="Proteomes" id="UP001367513"/>
    </source>
</evidence>
<evidence type="ECO:0008006" key="5">
    <source>
        <dbReference type="Google" id="ProtNLM"/>
    </source>
</evidence>
<comment type="caution">
    <text evidence="3">The sequence shown here is derived from an EMBL/GenBank/DDBJ whole genome shotgun (WGS) entry which is preliminary data.</text>
</comment>
<dbReference type="EMBL" id="JBBPIX010000005">
    <property type="protein sequence ID" value="MEK6464445.1"/>
    <property type="molecule type" value="Genomic_DNA"/>
</dbReference>
<feature type="region of interest" description="Disordered" evidence="1">
    <location>
        <begin position="1"/>
        <end position="100"/>
    </location>
</feature>
<feature type="compositionally biased region" description="Basic and acidic residues" evidence="1">
    <location>
        <begin position="38"/>
        <end position="50"/>
    </location>
</feature>
<protein>
    <recommendedName>
        <fullName evidence="5">DUF308 domain-containing protein</fullName>
    </recommendedName>
</protein>
<feature type="compositionally biased region" description="Low complexity" evidence="1">
    <location>
        <begin position="51"/>
        <end position="61"/>
    </location>
</feature>
<evidence type="ECO:0000313" key="3">
    <source>
        <dbReference type="EMBL" id="MEK6464445.1"/>
    </source>
</evidence>
<evidence type="ECO:0000256" key="1">
    <source>
        <dbReference type="SAM" id="MobiDB-lite"/>
    </source>
</evidence>
<gene>
    <name evidence="3" type="ORF">WG925_11925</name>
</gene>